<keyword evidence="1" id="KW-0251">Elongation factor</keyword>
<keyword evidence="1" id="KW-0648">Protein biosynthesis</keyword>
<organism evidence="1 2">
    <name type="scientific">Violaceomyces palustris</name>
    <dbReference type="NCBI Taxonomy" id="1673888"/>
    <lineage>
        <taxon>Eukaryota</taxon>
        <taxon>Fungi</taxon>
        <taxon>Dikarya</taxon>
        <taxon>Basidiomycota</taxon>
        <taxon>Ustilaginomycotina</taxon>
        <taxon>Ustilaginomycetes</taxon>
        <taxon>Violaceomycetales</taxon>
        <taxon>Violaceomycetaceae</taxon>
        <taxon>Violaceomyces</taxon>
    </lineage>
</organism>
<keyword evidence="2" id="KW-1185">Reference proteome</keyword>
<evidence type="ECO:0000313" key="2">
    <source>
        <dbReference type="Proteomes" id="UP000245626"/>
    </source>
</evidence>
<protein>
    <submittedName>
        <fullName evidence="1">Transcription elongation factor</fullName>
    </submittedName>
</protein>
<gene>
    <name evidence="1" type="ORF">IE53DRAFT_388819</name>
</gene>
<accession>A0ACD0NT37</accession>
<reference evidence="1 2" key="1">
    <citation type="journal article" date="2018" name="Mol. Biol. Evol.">
        <title>Broad Genomic Sampling Reveals a Smut Pathogenic Ancestry of the Fungal Clade Ustilaginomycotina.</title>
        <authorList>
            <person name="Kijpornyongpan T."/>
            <person name="Mondo S.J."/>
            <person name="Barry K."/>
            <person name="Sandor L."/>
            <person name="Lee J."/>
            <person name="Lipzen A."/>
            <person name="Pangilinan J."/>
            <person name="LaButti K."/>
            <person name="Hainaut M."/>
            <person name="Henrissat B."/>
            <person name="Grigoriev I.V."/>
            <person name="Spatafora J.W."/>
            <person name="Aime M.C."/>
        </authorList>
    </citation>
    <scope>NUCLEOTIDE SEQUENCE [LARGE SCALE GENOMIC DNA]</scope>
    <source>
        <strain evidence="1 2">SA 807</strain>
    </source>
</reference>
<dbReference type="EMBL" id="KZ820116">
    <property type="protein sequence ID" value="PWN48971.1"/>
    <property type="molecule type" value="Genomic_DNA"/>
</dbReference>
<name>A0ACD0NT37_9BASI</name>
<evidence type="ECO:0000313" key="1">
    <source>
        <dbReference type="EMBL" id="PWN48971.1"/>
    </source>
</evidence>
<proteinExistence type="predicted"/>
<sequence length="330" mass="35881">MVELTVDQLKDLSRQLSKSQDAASTLVILDKLKQGLQPTEDIIRQSKVGVAVGKLRSNPDKKVSELAKELVRTWKAQVDKQRKQQQQQQQNGSTSNNSSKSPSAAPSPSTPAPTGGAGGLASNNNTPKKPAAEREGATTTTTKTAESSGDSEADAKIDFEILNDKTRNACLKLFYSSLEVGKEANGWAASTIFKSALAIEKATLQVQGKGSVNADYRNKVRSLSLNLKDKNNPGLRAKVVNGQVTAEELVNMSSDELASDARRAEREELQMQNLFKAKGAAAQEAETDAFQCGRCKQRKTRYYQMQTRSADEPMTTFVTCVACGNKWKFS</sequence>
<dbReference type="Proteomes" id="UP000245626">
    <property type="component" value="Unassembled WGS sequence"/>
</dbReference>